<sequence length="235" mass="27206">MNNAIDRVISDSPIMEGRSKRIYEYKDDLLLVELIPSLTSYTYDRHELVEGTDVLRLDFYEKAVGVLREKGINTAFVERVDPRRYIAQRCSNPPFEVIVKNFAIGSTLKFYPGLFEKYAEFENPIVKFDYRTDPEDQPIAADYIREYGVDPEVLKTIALKVNKALKEWMSDLVLVDFCLIFGKNSRGEYVVTSEISPDGMRLKSESGRSLDKDLFRKGASHEDIRKEWTRLLNLI</sequence>
<dbReference type="Gene3D" id="3.30.200.20">
    <property type="entry name" value="Phosphorylase Kinase, domain 1"/>
    <property type="match status" value="1"/>
</dbReference>
<keyword evidence="4" id="KW-0067">ATP-binding</keyword>
<dbReference type="AlphaFoldDB" id="A0A1M5JQ13"/>
<keyword evidence="3" id="KW-0658">Purine biosynthesis</keyword>
<evidence type="ECO:0000256" key="2">
    <source>
        <dbReference type="ARBA" id="ARBA00022741"/>
    </source>
</evidence>
<evidence type="ECO:0000256" key="4">
    <source>
        <dbReference type="ARBA" id="ARBA00022840"/>
    </source>
</evidence>
<dbReference type="UniPathway" id="UPA00074">
    <property type="reaction ID" value="UER00131"/>
</dbReference>
<name>A0A1M5JQ13_9BACT</name>
<protein>
    <submittedName>
        <fullName evidence="7">Phosphoribosylaminoimidazole-succinocarboxamide synthase</fullName>
    </submittedName>
</protein>
<organism evidence="7 8">
    <name type="scientific">Fodinibius roseus</name>
    <dbReference type="NCBI Taxonomy" id="1194090"/>
    <lineage>
        <taxon>Bacteria</taxon>
        <taxon>Pseudomonadati</taxon>
        <taxon>Balneolota</taxon>
        <taxon>Balneolia</taxon>
        <taxon>Balneolales</taxon>
        <taxon>Balneolaceae</taxon>
        <taxon>Fodinibius</taxon>
    </lineage>
</organism>
<gene>
    <name evidence="7" type="ORF">SAMN05443144_12812</name>
</gene>
<dbReference type="Gene3D" id="3.30.470.20">
    <property type="entry name" value="ATP-grasp fold, B domain"/>
    <property type="match status" value="1"/>
</dbReference>
<dbReference type="GO" id="GO:0006189">
    <property type="term" value="P:'de novo' IMP biosynthetic process"/>
    <property type="evidence" value="ECO:0007669"/>
    <property type="project" value="UniProtKB-UniPathway"/>
</dbReference>
<evidence type="ECO:0000256" key="5">
    <source>
        <dbReference type="ARBA" id="ARBA00048475"/>
    </source>
</evidence>
<feature type="domain" description="SAICAR synthetase/ADE2 N-terminal" evidence="6">
    <location>
        <begin position="14"/>
        <end position="226"/>
    </location>
</feature>
<evidence type="ECO:0000256" key="3">
    <source>
        <dbReference type="ARBA" id="ARBA00022755"/>
    </source>
</evidence>
<evidence type="ECO:0000313" key="7">
    <source>
        <dbReference type="EMBL" id="SHG42644.1"/>
    </source>
</evidence>
<dbReference type="STRING" id="1194090.SAMN05443144_12812"/>
<dbReference type="InterPro" id="IPR028923">
    <property type="entry name" value="SAICAR_synt/ADE2_N"/>
</dbReference>
<dbReference type="RefSeq" id="WP_073067920.1">
    <property type="nucleotide sequence ID" value="NZ_FQUS01000028.1"/>
</dbReference>
<dbReference type="Pfam" id="PF01259">
    <property type="entry name" value="SAICAR_synt"/>
    <property type="match status" value="1"/>
</dbReference>
<evidence type="ECO:0000259" key="6">
    <source>
        <dbReference type="Pfam" id="PF01259"/>
    </source>
</evidence>
<keyword evidence="1" id="KW-0436">Ligase</keyword>
<dbReference type="SUPFAM" id="SSF56104">
    <property type="entry name" value="SAICAR synthase-like"/>
    <property type="match status" value="1"/>
</dbReference>
<evidence type="ECO:0000313" key="8">
    <source>
        <dbReference type="Proteomes" id="UP000184041"/>
    </source>
</evidence>
<reference evidence="7 8" key="1">
    <citation type="submission" date="2016-11" db="EMBL/GenBank/DDBJ databases">
        <authorList>
            <person name="Jaros S."/>
            <person name="Januszkiewicz K."/>
            <person name="Wedrychowicz H."/>
        </authorList>
    </citation>
    <scope>NUCLEOTIDE SEQUENCE [LARGE SCALE GENOMIC DNA]</scope>
    <source>
        <strain evidence="7 8">DSM 21986</strain>
    </source>
</reference>
<keyword evidence="2" id="KW-0547">Nucleotide-binding</keyword>
<keyword evidence="8" id="KW-1185">Reference proteome</keyword>
<comment type="catalytic activity">
    <reaction evidence="5">
        <text>5-amino-1-(5-phospho-D-ribosyl)imidazole-4-carboxylate + L-aspartate + ATP = (2S)-2-[5-amino-1-(5-phospho-beta-D-ribosyl)imidazole-4-carboxamido]succinate + ADP + phosphate + 2 H(+)</text>
        <dbReference type="Rhea" id="RHEA:22628"/>
        <dbReference type="ChEBI" id="CHEBI:15378"/>
        <dbReference type="ChEBI" id="CHEBI:29991"/>
        <dbReference type="ChEBI" id="CHEBI:30616"/>
        <dbReference type="ChEBI" id="CHEBI:43474"/>
        <dbReference type="ChEBI" id="CHEBI:58443"/>
        <dbReference type="ChEBI" id="CHEBI:77657"/>
        <dbReference type="ChEBI" id="CHEBI:456216"/>
        <dbReference type="EC" id="6.3.2.6"/>
    </reaction>
</comment>
<dbReference type="GO" id="GO:0004639">
    <property type="term" value="F:phosphoribosylaminoimidazolesuccinocarboxamide synthase activity"/>
    <property type="evidence" value="ECO:0007669"/>
    <property type="project" value="UniProtKB-EC"/>
</dbReference>
<dbReference type="GO" id="GO:0005524">
    <property type="term" value="F:ATP binding"/>
    <property type="evidence" value="ECO:0007669"/>
    <property type="project" value="UniProtKB-KW"/>
</dbReference>
<proteinExistence type="predicted"/>
<evidence type="ECO:0000256" key="1">
    <source>
        <dbReference type="ARBA" id="ARBA00022598"/>
    </source>
</evidence>
<accession>A0A1M5JQ13</accession>
<dbReference type="EMBL" id="FQUS01000028">
    <property type="protein sequence ID" value="SHG42644.1"/>
    <property type="molecule type" value="Genomic_DNA"/>
</dbReference>
<dbReference type="OrthoDB" id="9801549at2"/>
<dbReference type="Proteomes" id="UP000184041">
    <property type="component" value="Unassembled WGS sequence"/>
</dbReference>